<evidence type="ECO:0000313" key="2">
    <source>
        <dbReference type="Proteomes" id="UP000034797"/>
    </source>
</evidence>
<accession>A0A0G1KNM6</accession>
<dbReference type="EMBL" id="LCJW01000042">
    <property type="protein sequence ID" value="KKT85080.1"/>
    <property type="molecule type" value="Genomic_DNA"/>
</dbReference>
<gene>
    <name evidence="1" type="ORF">UW84_C0042G0008</name>
</gene>
<dbReference type="AlphaFoldDB" id="A0A0G1KNM6"/>
<evidence type="ECO:0000313" key="1">
    <source>
        <dbReference type="EMBL" id="KKT85080.1"/>
    </source>
</evidence>
<comment type="caution">
    <text evidence="1">The sequence shown here is derived from an EMBL/GenBank/DDBJ whole genome shotgun (WGS) entry which is preliminary data.</text>
</comment>
<dbReference type="Proteomes" id="UP000034797">
    <property type="component" value="Unassembled WGS sequence"/>
</dbReference>
<proteinExistence type="predicted"/>
<reference evidence="1 2" key="1">
    <citation type="journal article" date="2015" name="Nature">
        <title>rRNA introns, odd ribosomes, and small enigmatic genomes across a large radiation of phyla.</title>
        <authorList>
            <person name="Brown C.T."/>
            <person name="Hug L.A."/>
            <person name="Thomas B.C."/>
            <person name="Sharon I."/>
            <person name="Castelle C.J."/>
            <person name="Singh A."/>
            <person name="Wilkins M.J."/>
            <person name="Williams K.H."/>
            <person name="Banfield J.F."/>
        </authorList>
    </citation>
    <scope>NUCLEOTIDE SEQUENCE [LARGE SCALE GENOMIC DNA]</scope>
</reference>
<organism evidence="1 2">
    <name type="scientific">Candidatus Collierbacteria bacterium GW2011_GWA2_44_99</name>
    <dbReference type="NCBI Taxonomy" id="1618380"/>
    <lineage>
        <taxon>Bacteria</taxon>
        <taxon>Candidatus Collieribacteriota</taxon>
    </lineage>
</organism>
<name>A0A0G1KNM6_9BACT</name>
<protein>
    <submittedName>
        <fullName evidence="1">Uncharacterized protein</fullName>
    </submittedName>
</protein>
<sequence length="69" mass="8138">MILSRAVDREHTLRYLEMNIFLAAERNNLFPVHKESIHFPRFVKNQLLSGKNNTVLIVFQVFLVTILQL</sequence>